<feature type="domain" description="Phage integrase SAM-like" evidence="4">
    <location>
        <begin position="113"/>
        <end position="190"/>
    </location>
</feature>
<keyword evidence="6" id="KW-1185">Reference proteome</keyword>
<dbReference type="GO" id="GO:0003677">
    <property type="term" value="F:DNA binding"/>
    <property type="evidence" value="ECO:0007669"/>
    <property type="project" value="UniProtKB-KW"/>
</dbReference>
<dbReference type="Pfam" id="PF13102">
    <property type="entry name" value="Phage_int_SAM_5"/>
    <property type="match status" value="1"/>
</dbReference>
<keyword evidence="2" id="KW-0238">DNA-binding</keyword>
<evidence type="ECO:0000256" key="3">
    <source>
        <dbReference type="ARBA" id="ARBA00023172"/>
    </source>
</evidence>
<evidence type="ECO:0000313" key="6">
    <source>
        <dbReference type="Proteomes" id="UP000240357"/>
    </source>
</evidence>
<gene>
    <name evidence="5" type="ORF">AHMF7605_12045</name>
</gene>
<dbReference type="GO" id="GO:0015074">
    <property type="term" value="P:DNA integration"/>
    <property type="evidence" value="ECO:0007669"/>
    <property type="project" value="InterPro"/>
</dbReference>
<evidence type="ECO:0000259" key="4">
    <source>
        <dbReference type="Pfam" id="PF13102"/>
    </source>
</evidence>
<dbReference type="Gene3D" id="1.10.443.10">
    <property type="entry name" value="Intergrase catalytic core"/>
    <property type="match status" value="1"/>
</dbReference>
<evidence type="ECO:0000256" key="2">
    <source>
        <dbReference type="ARBA" id="ARBA00023125"/>
    </source>
</evidence>
<dbReference type="OrthoDB" id="892893at2"/>
<name>A0A2T2YFC5_9BACT</name>
<dbReference type="InterPro" id="IPR013762">
    <property type="entry name" value="Integrase-like_cat_sf"/>
</dbReference>
<dbReference type="RefSeq" id="WP_106929650.1">
    <property type="nucleotide sequence ID" value="NZ_PYFT01000001.1"/>
</dbReference>
<accession>A0A2T2YFC5</accession>
<protein>
    <recommendedName>
        <fullName evidence="4">Phage integrase SAM-like domain-containing protein</fullName>
    </recommendedName>
</protein>
<comment type="similarity">
    <text evidence="1">Belongs to the 'phage' integrase family.</text>
</comment>
<organism evidence="5 6">
    <name type="scientific">Adhaeribacter arboris</name>
    <dbReference type="NCBI Taxonomy" id="2072846"/>
    <lineage>
        <taxon>Bacteria</taxon>
        <taxon>Pseudomonadati</taxon>
        <taxon>Bacteroidota</taxon>
        <taxon>Cytophagia</taxon>
        <taxon>Cytophagales</taxon>
        <taxon>Hymenobacteraceae</taxon>
        <taxon>Adhaeribacter</taxon>
    </lineage>
</organism>
<reference evidence="5 6" key="1">
    <citation type="submission" date="2018-03" db="EMBL/GenBank/DDBJ databases">
        <title>Adhaeribacter sp. HMF7605 Genome sequencing and assembly.</title>
        <authorList>
            <person name="Kang H."/>
            <person name="Kang J."/>
            <person name="Cha I."/>
            <person name="Kim H."/>
            <person name="Joh K."/>
        </authorList>
    </citation>
    <scope>NUCLEOTIDE SEQUENCE [LARGE SCALE GENOMIC DNA]</scope>
    <source>
        <strain evidence="5 6">HMF7605</strain>
    </source>
</reference>
<dbReference type="EMBL" id="PYFT01000001">
    <property type="protein sequence ID" value="PSR54202.1"/>
    <property type="molecule type" value="Genomic_DNA"/>
</dbReference>
<dbReference type="InterPro" id="IPR025269">
    <property type="entry name" value="SAM-like_dom"/>
</dbReference>
<comment type="caution">
    <text evidence="5">The sequence shown here is derived from an EMBL/GenBank/DDBJ whole genome shotgun (WGS) entry which is preliminary data.</text>
</comment>
<sequence>MISISFYPDKPKANKTIIMVRVFPGDARTSTGISFDPHYWTGDDLYVKPKEKRANYIRARLKEIDAVLFQECSRLHDKGERITSRVLDEILRPGKRQKLETVREYYQQWKKEYLEEKNRGNKTNEIKGLNYTRVQKQVVDRLEKFKPSLTPKDITKPFVTKYFNALYEEGEIQDSTIRRHQKFLRLILKYVNLPYEWIKVDPETEASSFDLYWSEVLALKNATYSSKEIEEAAHTFVIACQLGLRWSDLSTLKAEHFLQVQSQKHGAITVISKNQSKTTNQVYIPIPPLAQGLIRHHGRIPVPSSITGSKLRHYYSSRLKVACEEAGLNRMVQQSISINNHVTVSLSPIFKVISSHNARHTAASRIFEATKNEALKEKILGHKMRHDPIRRCPVLS</sequence>
<evidence type="ECO:0000256" key="1">
    <source>
        <dbReference type="ARBA" id="ARBA00008857"/>
    </source>
</evidence>
<dbReference type="GO" id="GO:0006310">
    <property type="term" value="P:DNA recombination"/>
    <property type="evidence" value="ECO:0007669"/>
    <property type="project" value="UniProtKB-KW"/>
</dbReference>
<keyword evidence="3" id="KW-0233">DNA recombination</keyword>
<dbReference type="PANTHER" id="PTHR30349">
    <property type="entry name" value="PHAGE INTEGRASE-RELATED"/>
    <property type="match status" value="1"/>
</dbReference>
<evidence type="ECO:0000313" key="5">
    <source>
        <dbReference type="EMBL" id="PSR54202.1"/>
    </source>
</evidence>
<dbReference type="Proteomes" id="UP000240357">
    <property type="component" value="Unassembled WGS sequence"/>
</dbReference>
<dbReference type="SUPFAM" id="SSF56349">
    <property type="entry name" value="DNA breaking-rejoining enzymes"/>
    <property type="match status" value="1"/>
</dbReference>
<dbReference type="InterPro" id="IPR050090">
    <property type="entry name" value="Tyrosine_recombinase_XerCD"/>
</dbReference>
<dbReference type="PANTHER" id="PTHR30349:SF41">
    <property type="entry name" value="INTEGRASE_RECOMBINASE PROTEIN MJ0367-RELATED"/>
    <property type="match status" value="1"/>
</dbReference>
<dbReference type="InterPro" id="IPR011010">
    <property type="entry name" value="DNA_brk_join_enz"/>
</dbReference>
<dbReference type="AlphaFoldDB" id="A0A2T2YFC5"/>
<proteinExistence type="inferred from homology"/>